<comment type="caution">
    <text evidence="3">The sequence shown here is derived from an EMBL/GenBank/DDBJ whole genome shotgun (WGS) entry which is preliminary data.</text>
</comment>
<dbReference type="HAMAP" id="MF_00055">
    <property type="entry name" value="MEMO1"/>
    <property type="match status" value="1"/>
</dbReference>
<dbReference type="AlphaFoldDB" id="A0A7C4TXR5"/>
<gene>
    <name evidence="3" type="primary">amrB</name>
    <name evidence="3" type="ORF">ENV82_02470</name>
</gene>
<evidence type="ECO:0000313" key="3">
    <source>
        <dbReference type="EMBL" id="HGW60286.1"/>
    </source>
</evidence>
<protein>
    <recommendedName>
        <fullName evidence="2">MEMO1 family protein ENV82_02470</fullName>
    </recommendedName>
</protein>
<accession>A0A7C4TXR5</accession>
<evidence type="ECO:0000256" key="2">
    <source>
        <dbReference type="HAMAP-Rule" id="MF_00055"/>
    </source>
</evidence>
<dbReference type="PANTHER" id="PTHR11060:SF0">
    <property type="entry name" value="PROTEIN MEMO1"/>
    <property type="match status" value="1"/>
</dbReference>
<dbReference type="NCBIfam" id="TIGR04336">
    <property type="entry name" value="AmmeMemoSam_B"/>
    <property type="match status" value="1"/>
</dbReference>
<name>A0A7C4TXR5_9BACT</name>
<evidence type="ECO:0000256" key="1">
    <source>
        <dbReference type="ARBA" id="ARBA00006315"/>
    </source>
</evidence>
<organism evidence="3">
    <name type="scientific">Caldisericum exile</name>
    <dbReference type="NCBI Taxonomy" id="693075"/>
    <lineage>
        <taxon>Bacteria</taxon>
        <taxon>Pseudomonadati</taxon>
        <taxon>Caldisericota/Cryosericota group</taxon>
        <taxon>Caldisericota</taxon>
        <taxon>Caldisericia</taxon>
        <taxon>Caldisericales</taxon>
        <taxon>Caldisericaceae</taxon>
        <taxon>Caldisericum</taxon>
    </lineage>
</organism>
<dbReference type="InterPro" id="IPR002737">
    <property type="entry name" value="MEMO1_fam"/>
</dbReference>
<sequence length="266" mass="29589">MTMKIREAAAQGTFYPEDREELKSLIRRYVENAPLEELPGLKAIISPHAGYAYSGPVAGMSFKQLMNIDYLKLIKVIILAPSHFALFRGASVGLFDAYKTPLGFVNVSKEAQKLLSFEDFHFILEAHLEEHSIEVQLPFLQYILPHFEIVPILYSEIEPQSLLKGVESILDKRSILVVSTDLSHYYPYEVARNIDANCIKSVEKLDTKLLKKCEACGKIGIETIIEFANAYGLKSKVLAYATSGDTAGPKSQVVGYLSAVFYGGNS</sequence>
<reference evidence="3" key="1">
    <citation type="journal article" date="2020" name="mSystems">
        <title>Genome- and Community-Level Interaction Insights into Carbon Utilization and Element Cycling Functions of Hydrothermarchaeota in Hydrothermal Sediment.</title>
        <authorList>
            <person name="Zhou Z."/>
            <person name="Liu Y."/>
            <person name="Xu W."/>
            <person name="Pan J."/>
            <person name="Luo Z.H."/>
            <person name="Li M."/>
        </authorList>
    </citation>
    <scope>NUCLEOTIDE SEQUENCE [LARGE SCALE GENOMIC DNA]</scope>
    <source>
        <strain evidence="3">SpSt-794</strain>
    </source>
</reference>
<dbReference type="Gene3D" id="3.40.830.10">
    <property type="entry name" value="LigB-like"/>
    <property type="match status" value="1"/>
</dbReference>
<dbReference type="Pfam" id="PF01875">
    <property type="entry name" value="Memo"/>
    <property type="match status" value="1"/>
</dbReference>
<dbReference type="EMBL" id="DTHV01000080">
    <property type="protein sequence ID" value="HGW60286.1"/>
    <property type="molecule type" value="Genomic_DNA"/>
</dbReference>
<dbReference type="PANTHER" id="PTHR11060">
    <property type="entry name" value="PROTEIN MEMO1"/>
    <property type="match status" value="1"/>
</dbReference>
<dbReference type="CDD" id="cd07361">
    <property type="entry name" value="MEMO_like"/>
    <property type="match status" value="1"/>
</dbReference>
<proteinExistence type="inferred from homology"/>
<comment type="similarity">
    <text evidence="1 2">Belongs to the MEMO1 family.</text>
</comment>